<feature type="compositionally biased region" description="Basic residues" evidence="1">
    <location>
        <begin position="1"/>
        <end position="19"/>
    </location>
</feature>
<feature type="region of interest" description="Disordered" evidence="1">
    <location>
        <begin position="1"/>
        <end position="26"/>
    </location>
</feature>
<dbReference type="RefSeq" id="XP_044542236.1">
    <property type="nucleotide sequence ID" value="XM_044688727.1"/>
</dbReference>
<accession>A0AA88GCE9</accession>
<evidence type="ECO:0000313" key="3">
    <source>
        <dbReference type="Proteomes" id="UP000816034"/>
    </source>
</evidence>
<feature type="compositionally biased region" description="Low complexity" evidence="1">
    <location>
        <begin position="140"/>
        <end position="156"/>
    </location>
</feature>
<organism evidence="2 3">
    <name type="scientific">Naegleria lovaniensis</name>
    <name type="common">Amoeba</name>
    <dbReference type="NCBI Taxonomy" id="51637"/>
    <lineage>
        <taxon>Eukaryota</taxon>
        <taxon>Discoba</taxon>
        <taxon>Heterolobosea</taxon>
        <taxon>Tetramitia</taxon>
        <taxon>Eutetramitia</taxon>
        <taxon>Vahlkampfiidae</taxon>
        <taxon>Naegleria</taxon>
    </lineage>
</organism>
<sequence length="645" mass="74319">MVVKTRSKTLTKFTNKRSLHPSDDLEESHLLADDEFDDLIHSESSQQLQQQQLLSSSTTTNRKNKQPTERKPRVARRKRACSKKSSKDQDEEASSSGDDDDRDDEMNLSFDEEDDFKTRNTVQPTKKPQTRSSTRLAHEQQQQHQPSSPIVISSNSDSERPSRMMHHKKRKIQSSFTIKPPTHDHERSKLELVVEILRELSQNAKCCYEKYQTGIVSYCQFLVNMNKLYQHMYREKTGISLIGFRNFLHKALSVEEVQDKPVKLPHGKALHTAVFNCAMHRLPSIAFAFIGTRTFSTEPFKALMKKGNAFKFYSYIESIYNSVELNEFKQRPEYCQLDSLRPNISDETMRKWKELILNPSPTNDEIELIENAQPIIHPIQEELVQEPQSQQQPSNQVVNSATQNEIVLSHDSVLESSTPPHSNIPFEATGELFIPQPQPLADDEISYNFDEDLGQSEAEKEEPQQRRVRISVITPHSLRLREKIYRKRAKHERRLTMYDVTTSENYHPVSHPRRKTHLANTRLRRRVSSQQIVTRPSTETVVAVRDEDTETIQASSSTLSVAQGTIISGTIQAIGEEIVRDLQKYPTVFPSPNLELIQMMSTLAQVYQTKPELCRNVLRLLESENGADLHHTSFLSQQVDEEQEF</sequence>
<name>A0AA88GCE9_NAELO</name>
<gene>
    <name evidence="2" type="ORF">C9374_012908</name>
</gene>
<keyword evidence="3" id="KW-1185">Reference proteome</keyword>
<feature type="compositionally biased region" description="Low complexity" evidence="1">
    <location>
        <begin position="44"/>
        <end position="60"/>
    </location>
</feature>
<protein>
    <submittedName>
        <fullName evidence="2">Uncharacterized protein</fullName>
    </submittedName>
</protein>
<dbReference type="GeneID" id="68105362"/>
<comment type="caution">
    <text evidence="2">The sequence shown here is derived from an EMBL/GenBank/DDBJ whole genome shotgun (WGS) entry which is preliminary data.</text>
</comment>
<evidence type="ECO:0000256" key="1">
    <source>
        <dbReference type="SAM" id="MobiDB-lite"/>
    </source>
</evidence>
<feature type="compositionally biased region" description="Basic residues" evidence="1">
    <location>
        <begin position="73"/>
        <end position="84"/>
    </location>
</feature>
<proteinExistence type="predicted"/>
<dbReference type="EMBL" id="PYSW02000061">
    <property type="protein sequence ID" value="KAG2373062.1"/>
    <property type="molecule type" value="Genomic_DNA"/>
</dbReference>
<dbReference type="AlphaFoldDB" id="A0AA88GCE9"/>
<feature type="compositionally biased region" description="Basic residues" evidence="1">
    <location>
        <begin position="163"/>
        <end position="172"/>
    </location>
</feature>
<feature type="compositionally biased region" description="Polar residues" evidence="1">
    <location>
        <begin position="119"/>
        <end position="135"/>
    </location>
</feature>
<reference evidence="2 3" key="1">
    <citation type="journal article" date="2018" name="BMC Genomics">
        <title>The genome of Naegleria lovaniensis, the basis for a comparative approach to unravel pathogenicity factors of the human pathogenic amoeba N. fowleri.</title>
        <authorList>
            <person name="Liechti N."/>
            <person name="Schurch N."/>
            <person name="Bruggmann R."/>
            <person name="Wittwer M."/>
        </authorList>
    </citation>
    <scope>NUCLEOTIDE SEQUENCE [LARGE SCALE GENOMIC DNA]</scope>
    <source>
        <strain evidence="2 3">ATCC 30569</strain>
    </source>
</reference>
<evidence type="ECO:0000313" key="2">
    <source>
        <dbReference type="EMBL" id="KAG2373062.1"/>
    </source>
</evidence>
<feature type="compositionally biased region" description="Acidic residues" evidence="1">
    <location>
        <begin position="89"/>
        <end position="115"/>
    </location>
</feature>
<dbReference type="Proteomes" id="UP000816034">
    <property type="component" value="Unassembled WGS sequence"/>
</dbReference>
<feature type="region of interest" description="Disordered" evidence="1">
    <location>
        <begin position="42"/>
        <end position="173"/>
    </location>
</feature>